<name>A0A2I0V7A9_9ASPA</name>
<proteinExistence type="predicted"/>
<dbReference type="PANTHER" id="PTHR31286">
    <property type="entry name" value="GLYCINE-RICH CELL WALL STRUCTURAL PROTEIN 1.8-LIKE"/>
    <property type="match status" value="1"/>
</dbReference>
<dbReference type="AlphaFoldDB" id="A0A2I0V7A9"/>
<reference evidence="1 3" key="2">
    <citation type="journal article" date="2017" name="Nature">
        <title>The Apostasia genome and the evolution of orchids.</title>
        <authorList>
            <person name="Zhang G.Q."/>
            <person name="Liu K.W."/>
            <person name="Li Z."/>
            <person name="Lohaus R."/>
            <person name="Hsiao Y.Y."/>
            <person name="Niu S.C."/>
            <person name="Wang J.Y."/>
            <person name="Lin Y.C."/>
            <person name="Xu Q."/>
            <person name="Chen L.J."/>
            <person name="Yoshida K."/>
            <person name="Fujiwara S."/>
            <person name="Wang Z.W."/>
            <person name="Zhang Y.Q."/>
            <person name="Mitsuda N."/>
            <person name="Wang M."/>
            <person name="Liu G.H."/>
            <person name="Pecoraro L."/>
            <person name="Huang H.X."/>
            <person name="Xiao X.J."/>
            <person name="Lin M."/>
            <person name="Wu X.Y."/>
            <person name="Wu W.L."/>
            <person name="Chen Y.Y."/>
            <person name="Chang S.B."/>
            <person name="Sakamoto S."/>
            <person name="Ohme-Takagi M."/>
            <person name="Yagi M."/>
            <person name="Zeng S.J."/>
            <person name="Shen C.Y."/>
            <person name="Yeh C.M."/>
            <person name="Luo Y.B."/>
            <person name="Tsai W.C."/>
            <person name="Van de Peer Y."/>
            <person name="Liu Z.J."/>
        </authorList>
    </citation>
    <scope>NUCLEOTIDE SEQUENCE [LARGE SCALE GENOMIC DNA]</scope>
    <source>
        <tissue evidence="1">The whole plant</tissue>
    </source>
</reference>
<dbReference type="PANTHER" id="PTHR31286:SF179">
    <property type="entry name" value="RNASE H TYPE-1 DOMAIN-CONTAINING PROTEIN"/>
    <property type="match status" value="1"/>
</dbReference>
<reference evidence="1" key="3">
    <citation type="submission" date="2017-11" db="EMBL/GenBank/DDBJ databases">
        <authorList>
            <person name="Han C.G."/>
        </authorList>
    </citation>
    <scope>NUCLEOTIDE SEQUENCE</scope>
    <source>
        <tissue evidence="1">The whole plant</tissue>
    </source>
</reference>
<protein>
    <submittedName>
        <fullName evidence="1">Uncharacterized protein</fullName>
    </submittedName>
</protein>
<dbReference type="Proteomes" id="UP000233837">
    <property type="component" value="Unassembled WGS sequence"/>
</dbReference>
<dbReference type="InterPro" id="IPR040256">
    <property type="entry name" value="At4g02000-like"/>
</dbReference>
<gene>
    <name evidence="2" type="ORF">MA16_Dca006031</name>
    <name evidence="1" type="ORF">MA16_Dca025465</name>
</gene>
<organism evidence="1 3">
    <name type="scientific">Dendrobium catenatum</name>
    <dbReference type="NCBI Taxonomy" id="906689"/>
    <lineage>
        <taxon>Eukaryota</taxon>
        <taxon>Viridiplantae</taxon>
        <taxon>Streptophyta</taxon>
        <taxon>Embryophyta</taxon>
        <taxon>Tracheophyta</taxon>
        <taxon>Spermatophyta</taxon>
        <taxon>Magnoliopsida</taxon>
        <taxon>Liliopsida</taxon>
        <taxon>Asparagales</taxon>
        <taxon>Orchidaceae</taxon>
        <taxon>Epidendroideae</taxon>
        <taxon>Malaxideae</taxon>
        <taxon>Dendrobiinae</taxon>
        <taxon>Dendrobium</taxon>
    </lineage>
</organism>
<reference evidence="1 3" key="1">
    <citation type="journal article" date="2016" name="Sci. Rep.">
        <title>The Dendrobium catenatum Lindl. genome sequence provides insights into polysaccharide synthase, floral development and adaptive evolution.</title>
        <authorList>
            <person name="Zhang G.Q."/>
            <person name="Xu Q."/>
            <person name="Bian C."/>
            <person name="Tsai W.C."/>
            <person name="Yeh C.M."/>
            <person name="Liu K.W."/>
            <person name="Yoshida K."/>
            <person name="Zhang L.S."/>
            <person name="Chang S.B."/>
            <person name="Chen F."/>
            <person name="Shi Y."/>
            <person name="Su Y.Y."/>
            <person name="Zhang Y.Q."/>
            <person name="Chen L.J."/>
            <person name="Yin Y."/>
            <person name="Lin M."/>
            <person name="Huang H."/>
            <person name="Deng H."/>
            <person name="Wang Z.W."/>
            <person name="Zhu S.L."/>
            <person name="Zhao X."/>
            <person name="Deng C."/>
            <person name="Niu S.C."/>
            <person name="Huang J."/>
            <person name="Wang M."/>
            <person name="Liu G.H."/>
            <person name="Yang H.J."/>
            <person name="Xiao X.J."/>
            <person name="Hsiao Y.Y."/>
            <person name="Wu W.L."/>
            <person name="Chen Y.Y."/>
            <person name="Mitsuda N."/>
            <person name="Ohme-Takagi M."/>
            <person name="Luo Y.B."/>
            <person name="Van de Peer Y."/>
            <person name="Liu Z.J."/>
        </authorList>
    </citation>
    <scope>NUCLEOTIDE SEQUENCE [LARGE SCALE GENOMIC DNA]</scope>
    <source>
        <tissue evidence="1">The whole plant</tissue>
    </source>
</reference>
<accession>A0A2I0V7A9</accession>
<dbReference type="EMBL" id="KZ502564">
    <property type="protein sequence ID" value="PKU75984.1"/>
    <property type="molecule type" value="Genomic_DNA"/>
</dbReference>
<keyword evidence="3" id="KW-1185">Reference proteome</keyword>
<evidence type="ECO:0000313" key="3">
    <source>
        <dbReference type="Proteomes" id="UP000233837"/>
    </source>
</evidence>
<sequence>MRLLKWSPNFDVREESPIAPAWISFPKVHLHFFNMQILFGLASLFGRPLQTDQATASLSRPSVARVLIY</sequence>
<evidence type="ECO:0000313" key="1">
    <source>
        <dbReference type="EMBL" id="PKU59298.1"/>
    </source>
</evidence>
<dbReference type="EMBL" id="KZ504132">
    <property type="protein sequence ID" value="PKU59298.1"/>
    <property type="molecule type" value="Genomic_DNA"/>
</dbReference>
<evidence type="ECO:0000313" key="2">
    <source>
        <dbReference type="EMBL" id="PKU75984.1"/>
    </source>
</evidence>